<organism evidence="1 2">
    <name type="scientific">Actinoallomurus iriomotensis</name>
    <dbReference type="NCBI Taxonomy" id="478107"/>
    <lineage>
        <taxon>Bacteria</taxon>
        <taxon>Bacillati</taxon>
        <taxon>Actinomycetota</taxon>
        <taxon>Actinomycetes</taxon>
        <taxon>Streptosporangiales</taxon>
        <taxon>Thermomonosporaceae</taxon>
        <taxon>Actinoallomurus</taxon>
    </lineage>
</organism>
<sequence>MREILAPIAFDATFRLWLYTVSHGQLLFRSTDAEPGRNVDIVFMGVQHMKVRSTYDGLLLREAGEDHASRRADAAGQTGLVVLLDTPGDDYVVCKAFRISTNTLGRFQVDFPVLFREAES</sequence>
<comment type="caution">
    <text evidence="1">The sequence shown here is derived from an EMBL/GenBank/DDBJ whole genome shotgun (WGS) entry which is preliminary data.</text>
</comment>
<dbReference type="AlphaFoldDB" id="A0A9W6VRK7"/>
<dbReference type="RefSeq" id="WP_285623056.1">
    <property type="nucleotide sequence ID" value="NZ_BSTJ01000004.1"/>
</dbReference>
<accession>A0A9W6VRK7</accession>
<evidence type="ECO:0000313" key="2">
    <source>
        <dbReference type="Proteomes" id="UP001165135"/>
    </source>
</evidence>
<proteinExistence type="predicted"/>
<protein>
    <submittedName>
        <fullName evidence="1">Uncharacterized protein</fullName>
    </submittedName>
</protein>
<dbReference type="Proteomes" id="UP001165135">
    <property type="component" value="Unassembled WGS sequence"/>
</dbReference>
<name>A0A9W6VRK7_9ACTN</name>
<evidence type="ECO:0000313" key="1">
    <source>
        <dbReference type="EMBL" id="GLY75711.1"/>
    </source>
</evidence>
<reference evidence="1" key="1">
    <citation type="submission" date="2023-03" db="EMBL/GenBank/DDBJ databases">
        <title>Actinoallomurus iriomotensis NBRC 103681.</title>
        <authorList>
            <person name="Ichikawa N."/>
            <person name="Sato H."/>
            <person name="Tonouchi N."/>
        </authorList>
    </citation>
    <scope>NUCLEOTIDE SEQUENCE</scope>
    <source>
        <strain evidence="1">NBRC 103681</strain>
    </source>
</reference>
<dbReference type="EMBL" id="BSTJ01000004">
    <property type="protein sequence ID" value="GLY75711.1"/>
    <property type="molecule type" value="Genomic_DNA"/>
</dbReference>
<gene>
    <name evidence="1" type="ORF">Airi01_039780</name>
</gene>